<dbReference type="InterPro" id="IPR013780">
    <property type="entry name" value="Glyco_hydro_b"/>
</dbReference>
<protein>
    <submittedName>
        <fullName evidence="7">DUF5110 domain-containing protein</fullName>
    </submittedName>
</protein>
<dbReference type="SUPFAM" id="SSF51011">
    <property type="entry name" value="Glycosyl hydrolase domain"/>
    <property type="match status" value="1"/>
</dbReference>
<feature type="domain" description="Glycoside hydrolase family 31 TIM barrel" evidence="4">
    <location>
        <begin position="288"/>
        <end position="625"/>
    </location>
</feature>
<evidence type="ECO:0000313" key="7">
    <source>
        <dbReference type="EMBL" id="WXB20324.1"/>
    </source>
</evidence>
<dbReference type="InterPro" id="IPR011013">
    <property type="entry name" value="Gal_mutarotase_sf_dom"/>
</dbReference>
<dbReference type="InterPro" id="IPR000322">
    <property type="entry name" value="Glyco_hydro_31_TIM"/>
</dbReference>
<dbReference type="InterPro" id="IPR048395">
    <property type="entry name" value="Glyco_hydro_31_C"/>
</dbReference>
<organism evidence="7 8">
    <name type="scientific">Pendulispora albinea</name>
    <dbReference type="NCBI Taxonomy" id="2741071"/>
    <lineage>
        <taxon>Bacteria</taxon>
        <taxon>Pseudomonadati</taxon>
        <taxon>Myxococcota</taxon>
        <taxon>Myxococcia</taxon>
        <taxon>Myxococcales</taxon>
        <taxon>Sorangiineae</taxon>
        <taxon>Pendulisporaceae</taxon>
        <taxon>Pendulispora</taxon>
    </lineage>
</organism>
<dbReference type="Gene3D" id="2.60.40.1760">
    <property type="entry name" value="glycosyl hydrolase (family 31)"/>
    <property type="match status" value="1"/>
</dbReference>
<feature type="domain" description="DUF5110" evidence="5">
    <location>
        <begin position="748"/>
        <end position="818"/>
    </location>
</feature>
<evidence type="ECO:0000259" key="6">
    <source>
        <dbReference type="Pfam" id="PF21365"/>
    </source>
</evidence>
<dbReference type="Pfam" id="PF01055">
    <property type="entry name" value="Glyco_hydro_31_2nd"/>
    <property type="match status" value="1"/>
</dbReference>
<dbReference type="PANTHER" id="PTHR43863:SF2">
    <property type="entry name" value="MALTASE-GLUCOAMYLASE"/>
    <property type="match status" value="1"/>
</dbReference>
<keyword evidence="2" id="KW-0378">Hydrolase</keyword>
<dbReference type="SUPFAM" id="SSF51445">
    <property type="entry name" value="(Trans)glycosidases"/>
    <property type="match status" value="1"/>
</dbReference>
<dbReference type="Proteomes" id="UP001370348">
    <property type="component" value="Chromosome"/>
</dbReference>
<keyword evidence="3" id="KW-0732">Signal</keyword>
<evidence type="ECO:0000259" key="5">
    <source>
        <dbReference type="Pfam" id="PF17137"/>
    </source>
</evidence>
<evidence type="ECO:0000313" key="8">
    <source>
        <dbReference type="Proteomes" id="UP001370348"/>
    </source>
</evidence>
<dbReference type="EMBL" id="CP089984">
    <property type="protein sequence ID" value="WXB20324.1"/>
    <property type="molecule type" value="Genomic_DNA"/>
</dbReference>
<dbReference type="Pfam" id="PF17137">
    <property type="entry name" value="DUF5110"/>
    <property type="match status" value="1"/>
</dbReference>
<dbReference type="Gene3D" id="2.60.40.1180">
    <property type="entry name" value="Golgi alpha-mannosidase II"/>
    <property type="match status" value="2"/>
</dbReference>
<dbReference type="InterPro" id="IPR017853">
    <property type="entry name" value="GH"/>
</dbReference>
<gene>
    <name evidence="7" type="ORF">LZC94_44975</name>
</gene>
<sequence>MLVQTAIPSRTWAFLASAALTGTIGCAVHSDPIASNESAPGGEPLQTLQTSQRSDVEAVRAVQRVRFDVPGQYLIVEVLDDDLVHFELSAKGAGPGAGAPLFTSPMVAKTDYAGPTSFVREGNTLRTPELEVAVDAATLCTTVTDRLRGARLNTICPRNLAQDWKGLTLTPGETQNAYGLGQEFVDGSTADGDWVGRVRSPGGNDGNAMTPFANGANGNTQIPVLYALGAPSHQYALFLDQVYKQRWDFQGSPWVAEMWGDQIRWYVMTGADLPDLRRDYMELVGRPLVPPKKAFGLWVSEYGYENWAELESKLTSLRAKAFPVDGFVLDLFWFGGVTSNSDNSRMGSLTWDEARFPNPAAKIAALRTQQGVGIIPIEESYISRGLPEHADLQGRGYLARDCATCGPTYISSNPWWGKGGMLDWTNDAAADYWHETKRQPLIDTGIVGHWTDLGEPEMYNANAWYQGIPGIGHAHADVHNIYNFKWLESIARGYERHGARRPFMMSRSGAAGIQRFGSAMWSGDIGTSYPSLIAHLNAQMHMAMSGIDYFGADIGGFHRGGFSGNLNELFTQWFADGMLLDVPGRTHTENLCNCKETAPDRIGDVPSNLDNVRMRYELSPFLYSLAHLAYRFGDPVFPPLVYAFPNDANVREMGHEKLIGTSLLLGIVAGAGETQRDVYLPAGTWVDYYTNAWITSQGEWARNIPEYRSGRFKLPLFARAGAIVPKMFVDEKTMNILGMRTDGTRRDELVVRVYPSAQGSSFTLYEDDGETTAYRTGKVRTTLLSQKQEDRRLTVTIAAAAGTYTGALASRANVVELVLPNAEPTGVTLNGVALTRYATKSAFDAAASGWFKAGTNLVLAKSQSLSVTGAKTFVVTAGP</sequence>
<feature type="chain" id="PRO_5047471849" evidence="3">
    <location>
        <begin position="19"/>
        <end position="879"/>
    </location>
</feature>
<accession>A0ABZ2MCR6</accession>
<proteinExistence type="inferred from homology"/>
<dbReference type="SUPFAM" id="SSF74650">
    <property type="entry name" value="Galactose mutarotase-like"/>
    <property type="match status" value="1"/>
</dbReference>
<dbReference type="PANTHER" id="PTHR43863">
    <property type="entry name" value="HYDROLASE, PUTATIVE (AFU_ORTHOLOGUE AFUA_1G03140)-RELATED"/>
    <property type="match status" value="1"/>
</dbReference>
<feature type="domain" description="Glycosyl hydrolase family 31 C-terminal" evidence="6">
    <location>
        <begin position="633"/>
        <end position="724"/>
    </location>
</feature>
<feature type="signal peptide" evidence="3">
    <location>
        <begin position="1"/>
        <end position="18"/>
    </location>
</feature>
<keyword evidence="2" id="KW-0326">Glycosidase</keyword>
<dbReference type="InterPro" id="IPR033403">
    <property type="entry name" value="DUF5110"/>
</dbReference>
<keyword evidence="8" id="KW-1185">Reference proteome</keyword>
<evidence type="ECO:0000259" key="4">
    <source>
        <dbReference type="Pfam" id="PF01055"/>
    </source>
</evidence>
<evidence type="ECO:0000256" key="1">
    <source>
        <dbReference type="ARBA" id="ARBA00007806"/>
    </source>
</evidence>
<dbReference type="InterPro" id="IPR051816">
    <property type="entry name" value="Glycosyl_Hydrolase_31"/>
</dbReference>
<evidence type="ECO:0000256" key="3">
    <source>
        <dbReference type="SAM" id="SignalP"/>
    </source>
</evidence>
<dbReference type="Pfam" id="PF21365">
    <property type="entry name" value="Glyco_hydro_31_3rd"/>
    <property type="match status" value="1"/>
</dbReference>
<name>A0ABZ2MCR6_9BACT</name>
<dbReference type="RefSeq" id="WP_394829920.1">
    <property type="nucleotide sequence ID" value="NZ_CP089984.1"/>
</dbReference>
<reference evidence="7 8" key="1">
    <citation type="submission" date="2021-12" db="EMBL/GenBank/DDBJ databases">
        <title>Discovery of the Pendulisporaceae a myxobacterial family with distinct sporulation behavior and unique specialized metabolism.</title>
        <authorList>
            <person name="Garcia R."/>
            <person name="Popoff A."/>
            <person name="Bader C.D."/>
            <person name="Loehr J."/>
            <person name="Walesch S."/>
            <person name="Walt C."/>
            <person name="Boldt J."/>
            <person name="Bunk B."/>
            <person name="Haeckl F.J.F.P.J."/>
            <person name="Gunesch A.P."/>
            <person name="Birkelbach J."/>
            <person name="Nuebel U."/>
            <person name="Pietschmann T."/>
            <person name="Bach T."/>
            <person name="Mueller R."/>
        </authorList>
    </citation>
    <scope>NUCLEOTIDE SEQUENCE [LARGE SCALE GENOMIC DNA]</scope>
    <source>
        <strain evidence="7 8">MSr11954</strain>
    </source>
</reference>
<dbReference type="CDD" id="cd06598">
    <property type="entry name" value="GH31_transferase_CtsZ"/>
    <property type="match status" value="1"/>
</dbReference>
<comment type="similarity">
    <text evidence="1 2">Belongs to the glycosyl hydrolase 31 family.</text>
</comment>
<evidence type="ECO:0000256" key="2">
    <source>
        <dbReference type="RuleBase" id="RU361185"/>
    </source>
</evidence>
<dbReference type="Gene3D" id="3.20.20.80">
    <property type="entry name" value="Glycosidases"/>
    <property type="match status" value="1"/>
</dbReference>